<dbReference type="PANTHER" id="PTHR46211">
    <property type="entry name" value="GLYCEROPHOSPHORYL DIESTER PHOSPHODIESTERASE"/>
    <property type="match status" value="1"/>
</dbReference>
<gene>
    <name evidence="2" type="ORF">IB286_00760</name>
</gene>
<dbReference type="Gene3D" id="3.20.20.190">
    <property type="entry name" value="Phosphatidylinositol (PI) phosphodiesterase"/>
    <property type="match status" value="1"/>
</dbReference>
<dbReference type="Pfam" id="PF03009">
    <property type="entry name" value="GDPD"/>
    <property type="match status" value="1"/>
</dbReference>
<accession>A0A927C0A1</accession>
<name>A0A927C0A1_9GAMM</name>
<protein>
    <submittedName>
        <fullName evidence="2">Glycerophosphodiester phosphodiesterase</fullName>
    </submittedName>
</protein>
<dbReference type="PROSITE" id="PS50007">
    <property type="entry name" value="PIPLC_X_DOMAIN"/>
    <property type="match status" value="1"/>
</dbReference>
<keyword evidence="3" id="KW-1185">Reference proteome</keyword>
<dbReference type="AlphaFoldDB" id="A0A927C0A1"/>
<dbReference type="InterPro" id="IPR017946">
    <property type="entry name" value="PLC-like_Pdiesterase_TIM-brl"/>
</dbReference>
<dbReference type="EMBL" id="JACXLD010000001">
    <property type="protein sequence ID" value="MBD2857517.1"/>
    <property type="molecule type" value="Genomic_DNA"/>
</dbReference>
<organism evidence="2 3">
    <name type="scientific">Spongiibacter pelagi</name>
    <dbReference type="NCBI Taxonomy" id="2760804"/>
    <lineage>
        <taxon>Bacteria</taxon>
        <taxon>Pseudomonadati</taxon>
        <taxon>Pseudomonadota</taxon>
        <taxon>Gammaproteobacteria</taxon>
        <taxon>Cellvibrionales</taxon>
        <taxon>Spongiibacteraceae</taxon>
        <taxon>Spongiibacter</taxon>
    </lineage>
</organism>
<dbReference type="SUPFAM" id="SSF51695">
    <property type="entry name" value="PLC-like phosphodiesterases"/>
    <property type="match status" value="1"/>
</dbReference>
<evidence type="ECO:0000259" key="1">
    <source>
        <dbReference type="PROSITE" id="PS51704"/>
    </source>
</evidence>
<comment type="caution">
    <text evidence="2">The sequence shown here is derived from an EMBL/GenBank/DDBJ whole genome shotgun (WGS) entry which is preliminary data.</text>
</comment>
<evidence type="ECO:0000313" key="3">
    <source>
        <dbReference type="Proteomes" id="UP000610558"/>
    </source>
</evidence>
<dbReference type="Proteomes" id="UP000610558">
    <property type="component" value="Unassembled WGS sequence"/>
</dbReference>
<sequence>MRAENFVAHRGYRQHYPENTLIAFRAAILAGAKNIELDVQLDKDGIPWAFHDATLDRLCNRPGAIWNYHSAELAEFSAHEPGRFDQQFLGNPLCPLTHIVDLLREFPDVNAFVELKEESLTQFGAEKMWQAVSTVIAPVHHQCILISFELDSLCLARQYGWQRCGAVFDYWPDWQLAALAEINPEVIFVDRNIVPADIDLRSLPWPILVYEVGTAIEATDWFNRGAVAVETFLIGELLKDFQLVSSPD</sequence>
<reference evidence="2" key="1">
    <citation type="submission" date="2020-09" db="EMBL/GenBank/DDBJ databases">
        <authorList>
            <person name="Yoon J.-W."/>
        </authorList>
    </citation>
    <scope>NUCLEOTIDE SEQUENCE</scope>
    <source>
        <strain evidence="2">KMU-158</strain>
    </source>
</reference>
<dbReference type="RefSeq" id="WP_190761755.1">
    <property type="nucleotide sequence ID" value="NZ_JACXLD010000001.1"/>
</dbReference>
<feature type="domain" description="GP-PDE" evidence="1">
    <location>
        <begin position="4"/>
        <end position="248"/>
    </location>
</feature>
<dbReference type="PROSITE" id="PS51704">
    <property type="entry name" value="GP_PDE"/>
    <property type="match status" value="1"/>
</dbReference>
<dbReference type="GO" id="GO:0006629">
    <property type="term" value="P:lipid metabolic process"/>
    <property type="evidence" value="ECO:0007669"/>
    <property type="project" value="InterPro"/>
</dbReference>
<evidence type="ECO:0000313" key="2">
    <source>
        <dbReference type="EMBL" id="MBD2857517.1"/>
    </source>
</evidence>
<dbReference type="GO" id="GO:0008081">
    <property type="term" value="F:phosphoric diester hydrolase activity"/>
    <property type="evidence" value="ECO:0007669"/>
    <property type="project" value="InterPro"/>
</dbReference>
<dbReference type="InterPro" id="IPR030395">
    <property type="entry name" value="GP_PDE_dom"/>
</dbReference>
<proteinExistence type="predicted"/>
<dbReference type="PANTHER" id="PTHR46211:SF1">
    <property type="entry name" value="GLYCEROPHOSPHODIESTER PHOSPHODIESTERASE, CYTOPLASMIC"/>
    <property type="match status" value="1"/>
</dbReference>